<evidence type="ECO:0000313" key="5">
    <source>
        <dbReference type="Proteomes" id="UP000018949"/>
    </source>
</evidence>
<gene>
    <name evidence="4" type="ORF">JCM21738_2329</name>
</gene>
<accession>W4RN19</accession>
<keyword evidence="4" id="KW-0670">Pyruvate</keyword>
<evidence type="ECO:0000259" key="3">
    <source>
        <dbReference type="Pfam" id="PF02896"/>
    </source>
</evidence>
<keyword evidence="4" id="KW-0808">Transferase</keyword>
<feature type="domain" description="PEP-utilising enzyme C-terminal" evidence="3">
    <location>
        <begin position="3"/>
        <end position="199"/>
    </location>
</feature>
<dbReference type="PROSITE" id="PS00742">
    <property type="entry name" value="PEP_ENZYMES_2"/>
    <property type="match status" value="1"/>
</dbReference>
<protein>
    <recommendedName>
        <fullName evidence="1">Pyruvate, phosphate dikinase</fullName>
    </recommendedName>
    <alternativeName>
        <fullName evidence="2">Pyruvate, orthophosphate dikinase</fullName>
    </alternativeName>
</protein>
<proteinExistence type="predicted"/>
<evidence type="ECO:0000256" key="2">
    <source>
        <dbReference type="ARBA" id="ARBA00032883"/>
    </source>
</evidence>
<dbReference type="PANTHER" id="PTHR22931">
    <property type="entry name" value="PHOSPHOENOLPYRUVATE DIKINASE-RELATED"/>
    <property type="match status" value="1"/>
</dbReference>
<keyword evidence="5" id="KW-1185">Reference proteome</keyword>
<dbReference type="InterPro" id="IPR040442">
    <property type="entry name" value="Pyrv_kinase-like_dom_sf"/>
</dbReference>
<dbReference type="InterPro" id="IPR015813">
    <property type="entry name" value="Pyrv/PenolPyrv_kinase-like_dom"/>
</dbReference>
<dbReference type="EMBL" id="BAUW01000023">
    <property type="protein sequence ID" value="GAE45517.1"/>
    <property type="molecule type" value="Genomic_DNA"/>
</dbReference>
<dbReference type="Gene3D" id="3.20.20.60">
    <property type="entry name" value="Phosphoenolpyruvate-binding domains"/>
    <property type="match status" value="1"/>
</dbReference>
<comment type="caution">
    <text evidence="4">The sequence shown here is derived from an EMBL/GenBank/DDBJ whole genome shotgun (WGS) entry which is preliminary data.</text>
</comment>
<sequence>MIHPEIYEMQARAIFYAVANLADKGIDAQPEIMIPLVGHVNELKEMRELVNAAAQSIKEETGKKFEYTVGTMIEIPRAALTADQIAEEADFFSFGTNDLTQTTFGYSRDDAEGKFLQAYIEQKVLPENPFAVLDREGVGKLIETGVELGRQTKPGLKTGICGEHGGEKSSIEFCYNAGLDYVSCSPYRVPLARLAAAQATIRHERNNEKEAVIAK</sequence>
<name>W4RN19_9BACI</name>
<dbReference type="InterPro" id="IPR010121">
    <property type="entry name" value="Pyruvate_phosphate_dikinase"/>
</dbReference>
<keyword evidence="4" id="KW-0418">Kinase</keyword>
<evidence type="ECO:0000256" key="1">
    <source>
        <dbReference type="ARBA" id="ARBA00020138"/>
    </source>
</evidence>
<dbReference type="Pfam" id="PF02896">
    <property type="entry name" value="PEP-utilizers_C"/>
    <property type="match status" value="1"/>
</dbReference>
<dbReference type="SUPFAM" id="SSF51621">
    <property type="entry name" value="Phosphoenolpyruvate/pyruvate domain"/>
    <property type="match status" value="1"/>
</dbReference>
<dbReference type="Proteomes" id="UP000018949">
    <property type="component" value="Unassembled WGS sequence"/>
</dbReference>
<dbReference type="GO" id="GO:0050242">
    <property type="term" value="F:pyruvate, phosphate dikinase activity"/>
    <property type="evidence" value="ECO:0007669"/>
    <property type="project" value="InterPro"/>
</dbReference>
<dbReference type="InterPro" id="IPR000121">
    <property type="entry name" value="PEP_util_C"/>
</dbReference>
<dbReference type="eggNOG" id="COG1080">
    <property type="taxonomic scope" value="Bacteria"/>
</dbReference>
<dbReference type="InterPro" id="IPR023151">
    <property type="entry name" value="PEP_util_CS"/>
</dbReference>
<dbReference type="GO" id="GO:0016301">
    <property type="term" value="F:kinase activity"/>
    <property type="evidence" value="ECO:0007669"/>
    <property type="project" value="UniProtKB-KW"/>
</dbReference>
<reference evidence="4 5" key="1">
    <citation type="submission" date="2013-12" db="EMBL/GenBank/DDBJ databases">
        <title>NBRP : Genome information of microbial organism related human and environment.</title>
        <authorList>
            <person name="Hattori M."/>
            <person name="Oshima K."/>
            <person name="Inaba H."/>
            <person name="Suda W."/>
            <person name="Sakamoto M."/>
            <person name="Iino T."/>
            <person name="Kitahara M."/>
            <person name="Oshida Y."/>
            <person name="Iida T."/>
            <person name="Kudo T."/>
            <person name="Itoh T."/>
            <person name="Ahmed I."/>
            <person name="Ohkuma M."/>
        </authorList>
    </citation>
    <scope>NUCLEOTIDE SEQUENCE [LARGE SCALE GENOMIC DNA]</scope>
    <source>
        <strain evidence="4 5">JCM 21738</strain>
    </source>
</reference>
<organism evidence="4 5">
    <name type="scientific">Mesobacillus boroniphilus JCM 21738</name>
    <dbReference type="NCBI Taxonomy" id="1294265"/>
    <lineage>
        <taxon>Bacteria</taxon>
        <taxon>Bacillati</taxon>
        <taxon>Bacillota</taxon>
        <taxon>Bacilli</taxon>
        <taxon>Bacillales</taxon>
        <taxon>Bacillaceae</taxon>
        <taxon>Mesobacillus</taxon>
    </lineage>
</organism>
<dbReference type="PANTHER" id="PTHR22931:SF9">
    <property type="entry name" value="PYRUVATE, PHOSPHATE DIKINASE 1, CHLOROPLASTIC"/>
    <property type="match status" value="1"/>
</dbReference>
<dbReference type="AlphaFoldDB" id="W4RN19"/>
<evidence type="ECO:0000313" key="4">
    <source>
        <dbReference type="EMBL" id="GAE45517.1"/>
    </source>
</evidence>